<evidence type="ECO:0000313" key="2">
    <source>
        <dbReference type="EMBL" id="KAK5086384.1"/>
    </source>
</evidence>
<keyword evidence="3" id="KW-1185">Reference proteome</keyword>
<dbReference type="InterPro" id="IPR012340">
    <property type="entry name" value="NA-bd_OB-fold"/>
</dbReference>
<dbReference type="Gene3D" id="2.40.50.140">
    <property type="entry name" value="Nucleic acid-binding proteins"/>
    <property type="match status" value="1"/>
</dbReference>
<protein>
    <submittedName>
        <fullName evidence="2">Uncharacterized protein</fullName>
    </submittedName>
</protein>
<feature type="region of interest" description="Disordered" evidence="1">
    <location>
        <begin position="194"/>
        <end position="216"/>
    </location>
</feature>
<evidence type="ECO:0000256" key="1">
    <source>
        <dbReference type="SAM" id="MobiDB-lite"/>
    </source>
</evidence>
<dbReference type="AlphaFoldDB" id="A0AAN7YHF7"/>
<proteinExistence type="predicted"/>
<feature type="compositionally biased region" description="Basic and acidic residues" evidence="1">
    <location>
        <begin position="204"/>
        <end position="216"/>
    </location>
</feature>
<sequence>MNFERRSLTTFSSLHGRQVYVSYTQIDQLDTGNTPRQYFTAWRKTFQEISQLWPSPQHDYSRVQVLHPVDRRPRITNLAMHPQANKAMTRTIILAGAPESNKLDWNEKSLLPAEHVENAKPRGSMDSTTGSDSDESLTMTKPSIPKWRRLEMERLRMRPILPKLNIDPPPTDIEMSIPAEFLETSELVAQELLNEPAGSDVSTEDSRPSVDSSTREYEPETQALADFYDHSFSIHEAIPSSQIESQQSITPGTPVYESSDDMFPEQPSTPGGIIRTSSHRRLSQAPRPRNLTNLVNIPSATYLDSINPQTKTVNLIVGVVSIAPSRIVTAGAKFGKPRQVELIELLVGDETKTGFSITMWLPREMHVNWKDGAQEKPEGSRSVLRRSLKAVQMRDVVLIQNVALSTFRGKVHGQSLRGDVTKIDTLFRKKISDEEQVGCYTVQNLRMATGKDAQILKVKRVKDWMLDFVGEAPDATTTKKKGRRVRMMPDDTQ</sequence>
<reference evidence="2 3" key="1">
    <citation type="submission" date="2023-08" db="EMBL/GenBank/DDBJ databases">
        <title>Black Yeasts Isolated from many extreme environments.</title>
        <authorList>
            <person name="Coleine C."/>
            <person name="Stajich J.E."/>
            <person name="Selbmann L."/>
        </authorList>
    </citation>
    <scope>NUCLEOTIDE SEQUENCE [LARGE SCALE GENOMIC DNA]</scope>
    <source>
        <strain evidence="2 3">CCFEE 5910</strain>
    </source>
</reference>
<name>A0AAN7YHF7_9EURO</name>
<dbReference type="EMBL" id="JAVRRJ010000003">
    <property type="protein sequence ID" value="KAK5086384.1"/>
    <property type="molecule type" value="Genomic_DNA"/>
</dbReference>
<dbReference type="Proteomes" id="UP001309876">
    <property type="component" value="Unassembled WGS sequence"/>
</dbReference>
<comment type="caution">
    <text evidence="2">The sequence shown here is derived from an EMBL/GenBank/DDBJ whole genome shotgun (WGS) entry which is preliminary data.</text>
</comment>
<organism evidence="2 3">
    <name type="scientific">Lithohypha guttulata</name>
    <dbReference type="NCBI Taxonomy" id="1690604"/>
    <lineage>
        <taxon>Eukaryota</taxon>
        <taxon>Fungi</taxon>
        <taxon>Dikarya</taxon>
        <taxon>Ascomycota</taxon>
        <taxon>Pezizomycotina</taxon>
        <taxon>Eurotiomycetes</taxon>
        <taxon>Chaetothyriomycetidae</taxon>
        <taxon>Chaetothyriales</taxon>
        <taxon>Trichomeriaceae</taxon>
        <taxon>Lithohypha</taxon>
    </lineage>
</organism>
<feature type="region of interest" description="Disordered" evidence="1">
    <location>
        <begin position="259"/>
        <end position="284"/>
    </location>
</feature>
<accession>A0AAN7YHF7</accession>
<evidence type="ECO:0000313" key="3">
    <source>
        <dbReference type="Proteomes" id="UP001309876"/>
    </source>
</evidence>
<gene>
    <name evidence="2" type="ORF">LTR05_003552</name>
</gene>
<feature type="region of interest" description="Disordered" evidence="1">
    <location>
        <begin position="115"/>
        <end position="139"/>
    </location>
</feature>